<organism evidence="1 2">
    <name type="scientific">Ixodes persulcatus</name>
    <name type="common">Taiga tick</name>
    <dbReference type="NCBI Taxonomy" id="34615"/>
    <lineage>
        <taxon>Eukaryota</taxon>
        <taxon>Metazoa</taxon>
        <taxon>Ecdysozoa</taxon>
        <taxon>Arthropoda</taxon>
        <taxon>Chelicerata</taxon>
        <taxon>Arachnida</taxon>
        <taxon>Acari</taxon>
        <taxon>Parasitiformes</taxon>
        <taxon>Ixodida</taxon>
        <taxon>Ixodoidea</taxon>
        <taxon>Ixodidae</taxon>
        <taxon>Ixodinae</taxon>
        <taxon>Ixodes</taxon>
    </lineage>
</organism>
<name>A0AC60PS60_IXOPE</name>
<protein>
    <submittedName>
        <fullName evidence="1">Uncharacterized protein</fullName>
    </submittedName>
</protein>
<reference evidence="1 2" key="1">
    <citation type="journal article" date="2020" name="Cell">
        <title>Large-Scale Comparative Analyses of Tick Genomes Elucidate Their Genetic Diversity and Vector Capacities.</title>
        <authorList>
            <consortium name="Tick Genome and Microbiome Consortium (TIGMIC)"/>
            <person name="Jia N."/>
            <person name="Wang J."/>
            <person name="Shi W."/>
            <person name="Du L."/>
            <person name="Sun Y."/>
            <person name="Zhan W."/>
            <person name="Jiang J.F."/>
            <person name="Wang Q."/>
            <person name="Zhang B."/>
            <person name="Ji P."/>
            <person name="Bell-Sakyi L."/>
            <person name="Cui X.M."/>
            <person name="Yuan T.T."/>
            <person name="Jiang B.G."/>
            <person name="Yang W.F."/>
            <person name="Lam T.T."/>
            <person name="Chang Q.C."/>
            <person name="Ding S.J."/>
            <person name="Wang X.J."/>
            <person name="Zhu J.G."/>
            <person name="Ruan X.D."/>
            <person name="Zhao L."/>
            <person name="Wei J.T."/>
            <person name="Ye R.Z."/>
            <person name="Que T.C."/>
            <person name="Du C.H."/>
            <person name="Zhou Y.H."/>
            <person name="Cheng J.X."/>
            <person name="Dai P.F."/>
            <person name="Guo W.B."/>
            <person name="Han X.H."/>
            <person name="Huang E.J."/>
            <person name="Li L.F."/>
            <person name="Wei W."/>
            <person name="Gao Y.C."/>
            <person name="Liu J.Z."/>
            <person name="Shao H.Z."/>
            <person name="Wang X."/>
            <person name="Wang C.C."/>
            <person name="Yang T.C."/>
            <person name="Huo Q.B."/>
            <person name="Li W."/>
            <person name="Chen H.Y."/>
            <person name="Chen S.E."/>
            <person name="Zhou L.G."/>
            <person name="Ni X.B."/>
            <person name="Tian J.H."/>
            <person name="Sheng Y."/>
            <person name="Liu T."/>
            <person name="Pan Y.S."/>
            <person name="Xia L.Y."/>
            <person name="Li J."/>
            <person name="Zhao F."/>
            <person name="Cao W.C."/>
        </authorList>
    </citation>
    <scope>NUCLEOTIDE SEQUENCE [LARGE SCALE GENOMIC DNA]</scope>
    <source>
        <strain evidence="1">Iper-2018</strain>
    </source>
</reference>
<proteinExistence type="predicted"/>
<accession>A0AC60PS60</accession>
<gene>
    <name evidence="1" type="ORF">HPB47_000316</name>
</gene>
<keyword evidence="2" id="KW-1185">Reference proteome</keyword>
<comment type="caution">
    <text evidence="1">The sequence shown here is derived from an EMBL/GenBank/DDBJ whole genome shotgun (WGS) entry which is preliminary data.</text>
</comment>
<evidence type="ECO:0000313" key="2">
    <source>
        <dbReference type="Proteomes" id="UP000805193"/>
    </source>
</evidence>
<evidence type="ECO:0000313" key="1">
    <source>
        <dbReference type="EMBL" id="KAG0423955.1"/>
    </source>
</evidence>
<dbReference type="EMBL" id="JABSTQ010010036">
    <property type="protein sequence ID" value="KAG0423955.1"/>
    <property type="molecule type" value="Genomic_DNA"/>
</dbReference>
<sequence length="102" mass="11069">MSTTHHKQRREARARVLQRLQEDDPRAFHVDASPYPDRSKSYVAAVHNISGSYTATIKACDIHEAEGVAIAIGLLAASRTGSRGTVTTYFKTAATSFLYGSG</sequence>
<dbReference type="Proteomes" id="UP000805193">
    <property type="component" value="Unassembled WGS sequence"/>
</dbReference>